<feature type="region of interest" description="Disordered" evidence="4">
    <location>
        <begin position="46"/>
        <end position="74"/>
    </location>
</feature>
<dbReference type="GO" id="GO:0030245">
    <property type="term" value="P:cellulose catabolic process"/>
    <property type="evidence" value="ECO:0007669"/>
    <property type="project" value="UniProtKB-KW"/>
</dbReference>
<feature type="region of interest" description="Disordered" evidence="4">
    <location>
        <begin position="278"/>
        <end position="312"/>
    </location>
</feature>
<accession>A0A561UVE9</accession>
<organism evidence="5 6">
    <name type="scientific">Streptomyces brevispora</name>
    <dbReference type="NCBI Taxonomy" id="887462"/>
    <lineage>
        <taxon>Bacteria</taxon>
        <taxon>Bacillati</taxon>
        <taxon>Actinomycetota</taxon>
        <taxon>Actinomycetes</taxon>
        <taxon>Kitasatosporales</taxon>
        <taxon>Streptomycetaceae</taxon>
        <taxon>Streptomyces</taxon>
    </lineage>
</organism>
<feature type="active site" description="Proton acceptor" evidence="1">
    <location>
        <position position="331"/>
    </location>
</feature>
<comment type="similarity">
    <text evidence="3">Belongs to the glycosyl hydrolase family 6.</text>
</comment>
<evidence type="ECO:0000313" key="5">
    <source>
        <dbReference type="EMBL" id="TWG03326.1"/>
    </source>
</evidence>
<gene>
    <name evidence="5" type="ORF">FHX80_111750</name>
</gene>
<evidence type="ECO:0000256" key="3">
    <source>
        <dbReference type="RuleBase" id="RU361186"/>
    </source>
</evidence>
<sequence length="358" mass="37805">MRQCTAVAPEGEWMYGSHNGRFGIRGAGVAVIGAVLLLAGCSSGDGEGDGGGGKNPASIGQQPKGTDPYWVNPDGNAARQVARYTADGNGKNAGLIRRIAEQPVGEWIGPDNPEAEARGFTEAAAKADREALLVLYNIPHRDCGQFSKGGAADGDAYRTWLDGVAKGIGDRGATVVLEPDAVLHLVDGCTPQEFHEERYDLLKGAVERLKRLPGTRVYLDAGNAGWHTPDALFQPLRQAGIDAADGFAVNVSNFQTTAVSEDFGKRLSAKVGDKPFVIDTSRNGNGPYTGGDPRQTWCNPPGRALGETPTASTGDELVDAYLWIKRPGESDGDCRGGPKAGDWWPDYALGLARGTKAK</sequence>
<feature type="binding site" evidence="2">
    <location>
        <position position="253"/>
    </location>
    <ligand>
        <name>substrate</name>
    </ligand>
</feature>
<feature type="binding site" evidence="2">
    <location>
        <position position="325"/>
    </location>
    <ligand>
        <name>substrate</name>
    </ligand>
</feature>
<feature type="binding site" evidence="2">
    <location>
        <position position="329"/>
    </location>
    <ligand>
        <name>substrate</name>
    </ligand>
</feature>
<feature type="binding site" evidence="2">
    <location>
        <position position="226"/>
    </location>
    <ligand>
        <name>substrate</name>
    </ligand>
</feature>
<comment type="caution">
    <text evidence="5">The sequence shown here is derived from an EMBL/GenBank/DDBJ whole genome shotgun (WGS) entry which is preliminary data.</text>
</comment>
<dbReference type="GO" id="GO:0004553">
    <property type="term" value="F:hydrolase activity, hydrolyzing O-glycosyl compounds"/>
    <property type="evidence" value="ECO:0007669"/>
    <property type="project" value="InterPro"/>
</dbReference>
<dbReference type="InterPro" id="IPR016288">
    <property type="entry name" value="Beta_cellobiohydrolase"/>
</dbReference>
<dbReference type="PIRSF" id="PIRSF001100">
    <property type="entry name" value="Beta_cellobiohydrolase"/>
    <property type="match status" value="1"/>
</dbReference>
<evidence type="ECO:0000313" key="6">
    <source>
        <dbReference type="Proteomes" id="UP000318186"/>
    </source>
</evidence>
<keyword evidence="3" id="KW-0326">Glycosidase</keyword>
<dbReference type="AlphaFoldDB" id="A0A561UVE9"/>
<dbReference type="Gene3D" id="3.20.20.40">
    <property type="entry name" value="1, 4-beta cellobiohydrolase"/>
    <property type="match status" value="1"/>
</dbReference>
<dbReference type="EMBL" id="VIWW01000001">
    <property type="protein sequence ID" value="TWG03326.1"/>
    <property type="molecule type" value="Genomic_DNA"/>
</dbReference>
<dbReference type="Pfam" id="PF01341">
    <property type="entry name" value="Glyco_hydro_6"/>
    <property type="match status" value="1"/>
</dbReference>
<dbReference type="PANTHER" id="PTHR34876">
    <property type="match status" value="1"/>
</dbReference>
<evidence type="ECO:0000256" key="2">
    <source>
        <dbReference type="PIRSR" id="PIRSR001100-2"/>
    </source>
</evidence>
<dbReference type="SUPFAM" id="SSF51989">
    <property type="entry name" value="Glycosyl hydrolases family 6, cellulases"/>
    <property type="match status" value="1"/>
</dbReference>
<protein>
    <recommendedName>
        <fullName evidence="3">Glucanase</fullName>
        <ecNumber evidence="3">3.2.1.-</ecNumber>
    </recommendedName>
</protein>
<keyword evidence="3" id="KW-0624">Polysaccharide degradation</keyword>
<dbReference type="EC" id="3.2.1.-" evidence="3"/>
<name>A0A561UVE9_9ACTN</name>
<evidence type="ECO:0000256" key="1">
    <source>
        <dbReference type="PIRSR" id="PIRSR001100-1"/>
    </source>
</evidence>
<dbReference type="PANTHER" id="PTHR34876:SF4">
    <property type="entry name" value="1,4-BETA-D-GLUCAN CELLOBIOHYDROLASE C-RELATED"/>
    <property type="match status" value="1"/>
</dbReference>
<feature type="binding site" evidence="2">
    <location>
        <position position="107"/>
    </location>
    <ligand>
        <name>substrate</name>
    </ligand>
</feature>
<reference evidence="5 6" key="1">
    <citation type="submission" date="2019-06" db="EMBL/GenBank/DDBJ databases">
        <title>Sequencing the genomes of 1000 actinobacteria strains.</title>
        <authorList>
            <person name="Klenk H.-P."/>
        </authorList>
    </citation>
    <scope>NUCLEOTIDE SEQUENCE [LARGE SCALE GENOMIC DNA]</scope>
    <source>
        <strain evidence="5 6">DSM 42059</strain>
    </source>
</reference>
<keyword evidence="3" id="KW-0136">Cellulose degradation</keyword>
<dbReference type="PRINTS" id="PR00733">
    <property type="entry name" value="GLHYDRLASE6"/>
</dbReference>
<feature type="active site" description="Proton donor" evidence="1">
    <location>
        <position position="180"/>
    </location>
</feature>
<proteinExistence type="inferred from homology"/>
<feature type="binding site" evidence="2">
    <location>
        <position position="297"/>
    </location>
    <ligand>
        <name>substrate</name>
    </ligand>
</feature>
<dbReference type="Proteomes" id="UP000318186">
    <property type="component" value="Unassembled WGS sequence"/>
</dbReference>
<evidence type="ECO:0000256" key="4">
    <source>
        <dbReference type="SAM" id="MobiDB-lite"/>
    </source>
</evidence>
<keyword evidence="3" id="KW-0378">Hydrolase</keyword>
<dbReference type="InterPro" id="IPR036434">
    <property type="entry name" value="Beta_cellobiohydrolase_sf"/>
</dbReference>
<keyword evidence="3" id="KW-0119">Carbohydrate metabolism</keyword>